<dbReference type="GO" id="GO:0005975">
    <property type="term" value="P:carbohydrate metabolic process"/>
    <property type="evidence" value="ECO:0007669"/>
    <property type="project" value="InterPro"/>
</dbReference>
<dbReference type="PIRSF" id="PIRSF000538">
    <property type="entry name" value="GlpK"/>
    <property type="match status" value="1"/>
</dbReference>
<evidence type="ECO:0000259" key="4">
    <source>
        <dbReference type="Pfam" id="PF00370"/>
    </source>
</evidence>
<feature type="domain" description="Carbohydrate kinase FGGY N-terminal" evidence="4">
    <location>
        <begin position="6"/>
        <end position="201"/>
    </location>
</feature>
<dbReference type="InterPro" id="IPR018485">
    <property type="entry name" value="FGGY_C"/>
</dbReference>
<feature type="domain" description="Carbohydrate kinase FGGY C-terminal" evidence="5">
    <location>
        <begin position="234"/>
        <end position="418"/>
    </location>
</feature>
<dbReference type="PANTHER" id="PTHR43095">
    <property type="entry name" value="SUGAR KINASE"/>
    <property type="match status" value="1"/>
</dbReference>
<dbReference type="AlphaFoldDB" id="A0A1W1WJ10"/>
<keyword evidence="7" id="KW-1185">Reference proteome</keyword>
<proteinExistence type="inferred from homology"/>
<name>A0A1W1WJ10_SULTA</name>
<dbReference type="OrthoDB" id="9805576at2"/>
<dbReference type="Pfam" id="PF02782">
    <property type="entry name" value="FGGY_C"/>
    <property type="match status" value="1"/>
</dbReference>
<evidence type="ECO:0000313" key="6">
    <source>
        <dbReference type="EMBL" id="SMC06298.1"/>
    </source>
</evidence>
<dbReference type="PANTHER" id="PTHR43095:SF2">
    <property type="entry name" value="GLUCONOKINASE"/>
    <property type="match status" value="1"/>
</dbReference>
<keyword evidence="2" id="KW-0808">Transferase</keyword>
<reference evidence="7" key="1">
    <citation type="submission" date="2017-04" db="EMBL/GenBank/DDBJ databases">
        <authorList>
            <person name="Varghese N."/>
            <person name="Submissions S."/>
        </authorList>
    </citation>
    <scope>NUCLEOTIDE SEQUENCE [LARGE SCALE GENOMIC DNA]</scope>
    <source>
        <strain evidence="7">DSM 9293</strain>
    </source>
</reference>
<dbReference type="InterPro" id="IPR000577">
    <property type="entry name" value="Carb_kinase_FGGY"/>
</dbReference>
<organism evidence="6 7">
    <name type="scientific">Sulfobacillus thermosulfidooxidans (strain DSM 9293 / VKM B-1269 / AT-1)</name>
    <dbReference type="NCBI Taxonomy" id="929705"/>
    <lineage>
        <taxon>Bacteria</taxon>
        <taxon>Bacillati</taxon>
        <taxon>Bacillota</taxon>
        <taxon>Clostridia</taxon>
        <taxon>Eubacteriales</taxon>
        <taxon>Clostridiales Family XVII. Incertae Sedis</taxon>
        <taxon>Sulfobacillus</taxon>
    </lineage>
</organism>
<protein>
    <submittedName>
        <fullName evidence="6">Gluconate kinase, FGGY family</fullName>
    </submittedName>
</protein>
<dbReference type="InterPro" id="IPR043129">
    <property type="entry name" value="ATPase_NBD"/>
</dbReference>
<dbReference type="InterPro" id="IPR018484">
    <property type="entry name" value="FGGY_N"/>
</dbReference>
<accession>A0A1W1WJ10</accession>
<dbReference type="Proteomes" id="UP000192660">
    <property type="component" value="Unassembled WGS sequence"/>
</dbReference>
<dbReference type="Pfam" id="PF00370">
    <property type="entry name" value="FGGY_N"/>
    <property type="match status" value="1"/>
</dbReference>
<dbReference type="Gene3D" id="3.30.420.40">
    <property type="match status" value="2"/>
</dbReference>
<sequence length="454" mass="50082">MGDKWVLGIDLGTTHVKAVAVNKAGKVVFKASQQPKIYTGVEGHFEQDPTEILQMVQLFIAHCQEHAHLESVAFSTAMHTFMVVDDQMRPVTKVWTWMDRRARPFADMLRQQGKGTLWYRLTGCPVHAMSPAVKWLAYSRFDSGLRPISLRDWIIYSLGHQVVTEYSVAAASGMMSRQGTWEPEILSTLRLSEEMLPSIHSWNYAVNDILLGGSDGAMAHYGLNVTSNSHHGVLTWGTSAAIRVTADRAEPENFMPVGNFAYFLGPGQGYLVGQALSNAGNVLAWASKMLGLSIPMLMTQGIAAINSSDSLPVFIPYLYGERSPLWDETVKAGFEHVMPEHQGIHFAGAILVSLLALLKAAYQRLQHSTGPLISVHVGPNLSRQNPWGQLVSQIVDVPLIVSSHEDASVWGAVKLAAHTQGWSVAPPASEDMMVHPRKNPKLQERIDAIMNYIR</sequence>
<evidence type="ECO:0000256" key="2">
    <source>
        <dbReference type="ARBA" id="ARBA00022679"/>
    </source>
</evidence>
<comment type="similarity">
    <text evidence="1">Belongs to the FGGY kinase family.</text>
</comment>
<evidence type="ECO:0000256" key="3">
    <source>
        <dbReference type="ARBA" id="ARBA00022777"/>
    </source>
</evidence>
<evidence type="ECO:0000259" key="5">
    <source>
        <dbReference type="Pfam" id="PF02782"/>
    </source>
</evidence>
<dbReference type="InterPro" id="IPR050406">
    <property type="entry name" value="FGGY_Carb_Kinase"/>
</dbReference>
<dbReference type="STRING" id="28034.BFX07_11490"/>
<dbReference type="EMBL" id="FWWY01000001">
    <property type="protein sequence ID" value="SMC06298.1"/>
    <property type="molecule type" value="Genomic_DNA"/>
</dbReference>
<dbReference type="GO" id="GO:0016301">
    <property type="term" value="F:kinase activity"/>
    <property type="evidence" value="ECO:0007669"/>
    <property type="project" value="UniProtKB-KW"/>
</dbReference>
<gene>
    <name evidence="6" type="ORF">SAMN00768000_2740</name>
</gene>
<dbReference type="RefSeq" id="WP_020373228.1">
    <property type="nucleotide sequence ID" value="NZ_FWWY01000001.1"/>
</dbReference>
<evidence type="ECO:0000313" key="7">
    <source>
        <dbReference type="Proteomes" id="UP000192660"/>
    </source>
</evidence>
<keyword evidence="3 6" id="KW-0418">Kinase</keyword>
<dbReference type="SUPFAM" id="SSF53067">
    <property type="entry name" value="Actin-like ATPase domain"/>
    <property type="match status" value="2"/>
</dbReference>
<evidence type="ECO:0000256" key="1">
    <source>
        <dbReference type="ARBA" id="ARBA00009156"/>
    </source>
</evidence>